<accession>A0A1G7HWG6</accession>
<evidence type="ECO:0000313" key="2">
    <source>
        <dbReference type="Proteomes" id="UP000198994"/>
    </source>
</evidence>
<reference evidence="2" key="1">
    <citation type="submission" date="2016-10" db="EMBL/GenBank/DDBJ databases">
        <authorList>
            <person name="Varghese N."/>
            <person name="Submissions S."/>
        </authorList>
    </citation>
    <scope>NUCLEOTIDE SEQUENCE [LARGE SCALE GENOMIC DNA]</scope>
    <source>
        <strain evidence="2">DSM 10146</strain>
    </source>
</reference>
<name>A0A1G7HWG6_9RHOB</name>
<proteinExistence type="predicted"/>
<gene>
    <name evidence="1" type="ORF">SAMN04488105_111192</name>
</gene>
<dbReference type="EMBL" id="FNAV01000011">
    <property type="protein sequence ID" value="SDF04524.1"/>
    <property type="molecule type" value="Genomic_DNA"/>
</dbReference>
<keyword evidence="2" id="KW-1185">Reference proteome</keyword>
<evidence type="ECO:0000313" key="1">
    <source>
        <dbReference type="EMBL" id="SDF04524.1"/>
    </source>
</evidence>
<dbReference type="STRING" id="282683.SAMN04488105_111192"/>
<organism evidence="1 2">
    <name type="scientific">Salipiger thiooxidans</name>
    <dbReference type="NCBI Taxonomy" id="282683"/>
    <lineage>
        <taxon>Bacteria</taxon>
        <taxon>Pseudomonadati</taxon>
        <taxon>Pseudomonadota</taxon>
        <taxon>Alphaproteobacteria</taxon>
        <taxon>Rhodobacterales</taxon>
        <taxon>Roseobacteraceae</taxon>
        <taxon>Salipiger</taxon>
    </lineage>
</organism>
<dbReference type="AlphaFoldDB" id="A0A1G7HWG6"/>
<protein>
    <submittedName>
        <fullName evidence="1">Uncharacterized protein</fullName>
    </submittedName>
</protein>
<sequence length="76" mass="8692">MQWTRVAQNWNSARQRLQAHFTELAPETLDQPPARMETLVAQVAACHDLTVFEARDALEALLFTDSLPCEIRRRVG</sequence>
<dbReference type="RefSeq" id="WP_008885574.1">
    <property type="nucleotide sequence ID" value="NZ_FNAV01000011.1"/>
</dbReference>
<dbReference type="Proteomes" id="UP000198994">
    <property type="component" value="Unassembled WGS sequence"/>
</dbReference>
<dbReference type="OrthoDB" id="7651547at2"/>